<name>A0A917W1I5_9ACTN</name>
<reference evidence="3" key="2">
    <citation type="submission" date="2020-09" db="EMBL/GenBank/DDBJ databases">
        <authorList>
            <person name="Sun Q."/>
            <person name="Zhou Y."/>
        </authorList>
    </citation>
    <scope>NUCLEOTIDE SEQUENCE</scope>
    <source>
        <strain evidence="3">CGMCC 4.7306</strain>
    </source>
</reference>
<keyword evidence="2" id="KW-0472">Membrane</keyword>
<dbReference type="EMBL" id="BMMZ01000002">
    <property type="protein sequence ID" value="GGL56433.1"/>
    <property type="molecule type" value="Genomic_DNA"/>
</dbReference>
<organism evidence="3 4">
    <name type="scientific">Microlunatus endophyticus</name>
    <dbReference type="NCBI Taxonomy" id="1716077"/>
    <lineage>
        <taxon>Bacteria</taxon>
        <taxon>Bacillati</taxon>
        <taxon>Actinomycetota</taxon>
        <taxon>Actinomycetes</taxon>
        <taxon>Propionibacteriales</taxon>
        <taxon>Propionibacteriaceae</taxon>
        <taxon>Microlunatus</taxon>
    </lineage>
</organism>
<evidence type="ECO:0000256" key="1">
    <source>
        <dbReference type="SAM" id="MobiDB-lite"/>
    </source>
</evidence>
<gene>
    <name evidence="3" type="ORF">GCM10011575_13610</name>
</gene>
<keyword evidence="2" id="KW-0812">Transmembrane</keyword>
<feature type="transmembrane region" description="Helical" evidence="2">
    <location>
        <begin position="34"/>
        <end position="54"/>
    </location>
</feature>
<proteinExistence type="predicted"/>
<comment type="caution">
    <text evidence="3">The sequence shown here is derived from an EMBL/GenBank/DDBJ whole genome shotgun (WGS) entry which is preliminary data.</text>
</comment>
<evidence type="ECO:0000313" key="3">
    <source>
        <dbReference type="EMBL" id="GGL56433.1"/>
    </source>
</evidence>
<keyword evidence="4" id="KW-1185">Reference proteome</keyword>
<reference evidence="3" key="1">
    <citation type="journal article" date="2014" name="Int. J. Syst. Evol. Microbiol.">
        <title>Complete genome sequence of Corynebacterium casei LMG S-19264T (=DSM 44701T), isolated from a smear-ripened cheese.</title>
        <authorList>
            <consortium name="US DOE Joint Genome Institute (JGI-PGF)"/>
            <person name="Walter F."/>
            <person name="Albersmeier A."/>
            <person name="Kalinowski J."/>
            <person name="Ruckert C."/>
        </authorList>
    </citation>
    <scope>NUCLEOTIDE SEQUENCE</scope>
    <source>
        <strain evidence="3">CGMCC 4.7306</strain>
    </source>
</reference>
<keyword evidence="2" id="KW-1133">Transmembrane helix</keyword>
<protein>
    <submittedName>
        <fullName evidence="3">Uncharacterized protein</fullName>
    </submittedName>
</protein>
<sequence length="89" mass="9443">MTAGSPGLSATTTGVPDRVHALSRAYQPPQPRHAWPLVTLGLAVVVASASIATLTQAKFERAASDTVTVHGRVYWAAELGDHDGDDRHR</sequence>
<dbReference type="AlphaFoldDB" id="A0A917W1I5"/>
<evidence type="ECO:0000256" key="2">
    <source>
        <dbReference type="SAM" id="Phobius"/>
    </source>
</evidence>
<feature type="region of interest" description="Disordered" evidence="1">
    <location>
        <begin position="1"/>
        <end position="25"/>
    </location>
</feature>
<evidence type="ECO:0000313" key="4">
    <source>
        <dbReference type="Proteomes" id="UP000613840"/>
    </source>
</evidence>
<dbReference type="Proteomes" id="UP000613840">
    <property type="component" value="Unassembled WGS sequence"/>
</dbReference>
<dbReference type="RefSeq" id="WP_188894372.1">
    <property type="nucleotide sequence ID" value="NZ_BMMZ01000002.1"/>
</dbReference>
<accession>A0A917W1I5</accession>